<comment type="caution">
    <text evidence="2">The sequence shown here is derived from an EMBL/GenBank/DDBJ whole genome shotgun (WGS) entry which is preliminary data.</text>
</comment>
<keyword evidence="1" id="KW-0472">Membrane</keyword>
<name>X0ZJU6_9ZZZZ</name>
<gene>
    <name evidence="2" type="ORF">S01H1_78833</name>
</gene>
<dbReference type="EMBL" id="BARS01053086">
    <property type="protein sequence ID" value="GAG48566.1"/>
    <property type="molecule type" value="Genomic_DNA"/>
</dbReference>
<protein>
    <submittedName>
        <fullName evidence="2">Uncharacterized protein</fullName>
    </submittedName>
</protein>
<keyword evidence="1" id="KW-1133">Transmembrane helix</keyword>
<accession>X0ZJU6</accession>
<feature type="non-terminal residue" evidence="2">
    <location>
        <position position="78"/>
    </location>
</feature>
<evidence type="ECO:0000313" key="2">
    <source>
        <dbReference type="EMBL" id="GAG48566.1"/>
    </source>
</evidence>
<proteinExistence type="predicted"/>
<organism evidence="2">
    <name type="scientific">marine sediment metagenome</name>
    <dbReference type="NCBI Taxonomy" id="412755"/>
    <lineage>
        <taxon>unclassified sequences</taxon>
        <taxon>metagenomes</taxon>
        <taxon>ecological metagenomes</taxon>
    </lineage>
</organism>
<reference evidence="2" key="1">
    <citation type="journal article" date="2014" name="Front. Microbiol.">
        <title>High frequency of phylogenetically diverse reductive dehalogenase-homologous genes in deep subseafloor sedimentary metagenomes.</title>
        <authorList>
            <person name="Kawai M."/>
            <person name="Futagami T."/>
            <person name="Toyoda A."/>
            <person name="Takaki Y."/>
            <person name="Nishi S."/>
            <person name="Hori S."/>
            <person name="Arai W."/>
            <person name="Tsubouchi T."/>
            <person name="Morono Y."/>
            <person name="Uchiyama I."/>
            <person name="Ito T."/>
            <person name="Fujiyama A."/>
            <person name="Inagaki F."/>
            <person name="Takami H."/>
        </authorList>
    </citation>
    <scope>NUCLEOTIDE SEQUENCE</scope>
    <source>
        <strain evidence="2">Expedition CK06-06</strain>
    </source>
</reference>
<evidence type="ECO:0000256" key="1">
    <source>
        <dbReference type="SAM" id="Phobius"/>
    </source>
</evidence>
<feature type="transmembrane region" description="Helical" evidence="1">
    <location>
        <begin position="29"/>
        <end position="48"/>
    </location>
</feature>
<sequence length="78" mass="9000">MKEGGIYAKFGYSSPLTYRISSKKEFTKVLHHTVYAFLYNIILFAYTIRGFVKLLRKDCAVSLRKFFSLLISLIIVVA</sequence>
<keyword evidence="1" id="KW-0812">Transmembrane</keyword>
<dbReference type="AlphaFoldDB" id="X0ZJU6"/>